<feature type="transmembrane region" description="Helical" evidence="1">
    <location>
        <begin position="76"/>
        <end position="99"/>
    </location>
</feature>
<organism evidence="2 3">
    <name type="scientific">Moniliophthora roreri</name>
    <name type="common">Frosty pod rot fungus</name>
    <name type="synonym">Monilia roreri</name>
    <dbReference type="NCBI Taxonomy" id="221103"/>
    <lineage>
        <taxon>Eukaryota</taxon>
        <taxon>Fungi</taxon>
        <taxon>Dikarya</taxon>
        <taxon>Basidiomycota</taxon>
        <taxon>Agaricomycotina</taxon>
        <taxon>Agaricomycetes</taxon>
        <taxon>Agaricomycetidae</taxon>
        <taxon>Agaricales</taxon>
        <taxon>Marasmiineae</taxon>
        <taxon>Marasmiaceae</taxon>
        <taxon>Moniliophthora</taxon>
    </lineage>
</organism>
<evidence type="ECO:0000313" key="2">
    <source>
        <dbReference type="EMBL" id="KTB28091.1"/>
    </source>
</evidence>
<dbReference type="Proteomes" id="UP000054988">
    <property type="component" value="Unassembled WGS sequence"/>
</dbReference>
<comment type="caution">
    <text evidence="2">The sequence shown here is derived from an EMBL/GenBank/DDBJ whole genome shotgun (WGS) entry which is preliminary data.</text>
</comment>
<sequence length="273" mass="30068">MSALFILATAGFVFNARDIINQLLWEVAGLTKVLDLNSPIVAPMTARYTMMLLANIIADAILIWRCYIIWGRNIRVIIIPTLLCIANNVLGIVVIIRYSKDIGIGISATVLQPYRGDKALRIIPAFLFMTALTNLLITFLIAARIYVISRRAAKYVGKNVNRMYRTVISIVLESGLIYPLVLIVYASSGLTVFSSLIMLQSHPVSLEVQKRMQLLAVLLQSTLNQFVGIAPTLIIVRIGLGISVESVEQTVSAMRAAAVTESKQFTKSIVDIS</sequence>
<dbReference type="EMBL" id="LATX01002503">
    <property type="protein sequence ID" value="KTB28091.1"/>
    <property type="molecule type" value="Genomic_DNA"/>
</dbReference>
<keyword evidence="1" id="KW-0812">Transmembrane</keyword>
<gene>
    <name evidence="2" type="ORF">WG66_19294</name>
</gene>
<keyword evidence="1" id="KW-1133">Transmembrane helix</keyword>
<name>A0A0W0EVL3_MONRR</name>
<protein>
    <submittedName>
        <fullName evidence="2">Uncharacterized protein</fullName>
    </submittedName>
</protein>
<accession>A0A0W0EVL3</accession>
<dbReference type="AlphaFoldDB" id="A0A0W0EVL3"/>
<feature type="transmembrane region" description="Helical" evidence="1">
    <location>
        <begin position="119"/>
        <end position="147"/>
    </location>
</feature>
<evidence type="ECO:0000313" key="3">
    <source>
        <dbReference type="Proteomes" id="UP000054988"/>
    </source>
</evidence>
<evidence type="ECO:0000256" key="1">
    <source>
        <dbReference type="SAM" id="Phobius"/>
    </source>
</evidence>
<feature type="transmembrane region" description="Helical" evidence="1">
    <location>
        <begin position="167"/>
        <end position="193"/>
    </location>
</feature>
<reference evidence="2 3" key="1">
    <citation type="submission" date="2015-12" db="EMBL/GenBank/DDBJ databases">
        <title>Draft genome sequence of Moniliophthora roreri, the causal agent of frosty pod rot of cacao.</title>
        <authorList>
            <person name="Aime M.C."/>
            <person name="Diaz-Valderrama J.R."/>
            <person name="Kijpornyongpan T."/>
            <person name="Phillips-Mora W."/>
        </authorList>
    </citation>
    <scope>NUCLEOTIDE SEQUENCE [LARGE SCALE GENOMIC DNA]</scope>
    <source>
        <strain evidence="2 3">MCA 2952</strain>
    </source>
</reference>
<proteinExistence type="predicted"/>
<feature type="transmembrane region" description="Helical" evidence="1">
    <location>
        <begin position="40"/>
        <end position="64"/>
    </location>
</feature>
<keyword evidence="1" id="KW-0472">Membrane</keyword>